<evidence type="ECO:0000256" key="1">
    <source>
        <dbReference type="ARBA" id="ARBA00022737"/>
    </source>
</evidence>
<sequence length="467" mass="51108">MHAKQGSEHLLRLLQCRTAQPFQIKQVHALLITNGHLLVARNRWASTLLFNALIRGYSNFRQARRSLLLFTHMLAHGAPPNAITFTSLVKAAASSASLGTALHAQMVRRGVSSDPFVRVSIIHFYARIGELPGACRVFEEIPKPCVVACNAMLDAFGKSGVMGSAVSLFSRMPERDVVSWTSVINGLGNNRRFGEALELFRDMMVHEDIKSGVVKPNEATYVSLLSSCANLPGGGARYYGKQIHGYIVRNDTGLTAFVGTALIDFYGKTSSLRNAIKVFNQMVVKEICTWNALISSLACNGEENKALAMFEQMKMKGLCPNGVTFAAALTSCARGGFVDCGFKLFRSMVDDFGLVPVMEHYGCMVDLLGRAGLLREAMDFVKSMPFEPDASVLGALLGSCKIHGAINLGNDVGRRLLEMQPRHCGRYVTLSSIHAELNEWTSAAELRKAMEGLKIWKVPAFSLIDSH</sequence>
<name>A0ABD3JF52_EUCGL</name>
<evidence type="ECO:0008006" key="5">
    <source>
        <dbReference type="Google" id="ProtNLM"/>
    </source>
</evidence>
<gene>
    <name evidence="3" type="ORF">ACJRO7_029688</name>
</gene>
<evidence type="ECO:0000256" key="2">
    <source>
        <dbReference type="PROSITE-ProRule" id="PRU00708"/>
    </source>
</evidence>
<evidence type="ECO:0000313" key="4">
    <source>
        <dbReference type="Proteomes" id="UP001634007"/>
    </source>
</evidence>
<dbReference type="InterPro" id="IPR011990">
    <property type="entry name" value="TPR-like_helical_dom_sf"/>
</dbReference>
<dbReference type="NCBIfam" id="TIGR00756">
    <property type="entry name" value="PPR"/>
    <property type="match status" value="3"/>
</dbReference>
<feature type="repeat" description="PPR" evidence="2">
    <location>
        <begin position="286"/>
        <end position="320"/>
    </location>
</feature>
<dbReference type="Pfam" id="PF13041">
    <property type="entry name" value="PPR_2"/>
    <property type="match status" value="2"/>
</dbReference>
<comment type="caution">
    <text evidence="3">The sequence shown here is derived from an EMBL/GenBank/DDBJ whole genome shotgun (WGS) entry which is preliminary data.</text>
</comment>
<dbReference type="Proteomes" id="UP001634007">
    <property type="component" value="Unassembled WGS sequence"/>
</dbReference>
<reference evidence="3 4" key="1">
    <citation type="submission" date="2024-11" db="EMBL/GenBank/DDBJ databases">
        <title>Chromosome-level genome assembly of Eucalyptus globulus Labill. provides insights into its genome evolution.</title>
        <authorList>
            <person name="Li X."/>
        </authorList>
    </citation>
    <scope>NUCLEOTIDE SEQUENCE [LARGE SCALE GENOMIC DNA]</scope>
    <source>
        <strain evidence="3">CL2024</strain>
        <tissue evidence="3">Fresh tender leaves</tissue>
    </source>
</reference>
<feature type="repeat" description="PPR" evidence="2">
    <location>
        <begin position="176"/>
        <end position="211"/>
    </location>
</feature>
<dbReference type="FunFam" id="1.25.40.10:FF:000242">
    <property type="entry name" value="Pentatricopeptide repeat-containing protein"/>
    <property type="match status" value="1"/>
</dbReference>
<proteinExistence type="predicted"/>
<dbReference type="InterPro" id="IPR046960">
    <property type="entry name" value="PPR_At4g14850-like_plant"/>
</dbReference>
<dbReference type="PANTHER" id="PTHR47926">
    <property type="entry name" value="PENTATRICOPEPTIDE REPEAT-CONTAINING PROTEIN"/>
    <property type="match status" value="1"/>
</dbReference>
<feature type="repeat" description="PPR" evidence="2">
    <location>
        <begin position="46"/>
        <end position="80"/>
    </location>
</feature>
<dbReference type="PANTHER" id="PTHR47926:SF348">
    <property type="entry name" value="PENTATRICOPEPTIDE REPEAT-CONTAINING PROTEIN"/>
    <property type="match status" value="1"/>
</dbReference>
<keyword evidence="4" id="KW-1185">Reference proteome</keyword>
<dbReference type="PROSITE" id="PS51375">
    <property type="entry name" value="PPR"/>
    <property type="match status" value="3"/>
</dbReference>
<organism evidence="3 4">
    <name type="scientific">Eucalyptus globulus</name>
    <name type="common">Tasmanian blue gum</name>
    <dbReference type="NCBI Taxonomy" id="34317"/>
    <lineage>
        <taxon>Eukaryota</taxon>
        <taxon>Viridiplantae</taxon>
        <taxon>Streptophyta</taxon>
        <taxon>Embryophyta</taxon>
        <taxon>Tracheophyta</taxon>
        <taxon>Spermatophyta</taxon>
        <taxon>Magnoliopsida</taxon>
        <taxon>eudicotyledons</taxon>
        <taxon>Gunneridae</taxon>
        <taxon>Pentapetalae</taxon>
        <taxon>rosids</taxon>
        <taxon>malvids</taxon>
        <taxon>Myrtales</taxon>
        <taxon>Myrtaceae</taxon>
        <taxon>Myrtoideae</taxon>
        <taxon>Eucalypteae</taxon>
        <taxon>Eucalyptus</taxon>
    </lineage>
</organism>
<keyword evidence="1" id="KW-0677">Repeat</keyword>
<dbReference type="Pfam" id="PF01535">
    <property type="entry name" value="PPR"/>
    <property type="match status" value="3"/>
</dbReference>
<dbReference type="EMBL" id="JBJKBG010000008">
    <property type="protein sequence ID" value="KAL3724553.1"/>
    <property type="molecule type" value="Genomic_DNA"/>
</dbReference>
<dbReference type="AlphaFoldDB" id="A0ABD3JF52"/>
<dbReference type="InterPro" id="IPR002885">
    <property type="entry name" value="PPR_rpt"/>
</dbReference>
<dbReference type="Gene3D" id="1.25.40.10">
    <property type="entry name" value="Tetratricopeptide repeat domain"/>
    <property type="match status" value="3"/>
</dbReference>
<protein>
    <recommendedName>
        <fullName evidence="5">Pentatricopeptide repeat-containing protein</fullName>
    </recommendedName>
</protein>
<accession>A0ABD3JF52</accession>
<evidence type="ECO:0000313" key="3">
    <source>
        <dbReference type="EMBL" id="KAL3724553.1"/>
    </source>
</evidence>